<feature type="domain" description="Aldehyde dehydrogenase" evidence="4">
    <location>
        <begin position="16"/>
        <end position="472"/>
    </location>
</feature>
<evidence type="ECO:0000256" key="2">
    <source>
        <dbReference type="PROSITE-ProRule" id="PRU10007"/>
    </source>
</evidence>
<protein>
    <submittedName>
        <fullName evidence="5">NAD-dependent succinate-semialdehyde dehydrogenase</fullName>
        <ecNumber evidence="5">1.2.1.-</ecNumber>
    </submittedName>
</protein>
<comment type="similarity">
    <text evidence="3">Belongs to the aldehyde dehydrogenase family.</text>
</comment>
<dbReference type="InterPro" id="IPR029510">
    <property type="entry name" value="Ald_DH_CS_GLU"/>
</dbReference>
<dbReference type="PANTHER" id="PTHR43353">
    <property type="entry name" value="SUCCINATE-SEMIALDEHYDE DEHYDROGENASE, MITOCHONDRIAL"/>
    <property type="match status" value="1"/>
</dbReference>
<dbReference type="InterPro" id="IPR016161">
    <property type="entry name" value="Ald_DH/histidinol_DH"/>
</dbReference>
<dbReference type="SUPFAM" id="SSF53720">
    <property type="entry name" value="ALDH-like"/>
    <property type="match status" value="1"/>
</dbReference>
<dbReference type="Pfam" id="PF00171">
    <property type="entry name" value="Aldedh"/>
    <property type="match status" value="1"/>
</dbReference>
<dbReference type="PROSITE" id="PS00687">
    <property type="entry name" value="ALDEHYDE_DEHYDR_GLU"/>
    <property type="match status" value="1"/>
</dbReference>
<dbReference type="InterPro" id="IPR016162">
    <property type="entry name" value="Ald_DH_N"/>
</dbReference>
<evidence type="ECO:0000256" key="3">
    <source>
        <dbReference type="RuleBase" id="RU003345"/>
    </source>
</evidence>
<reference evidence="5 6" key="1">
    <citation type="submission" date="2024-03" db="EMBL/GenBank/DDBJ databases">
        <title>Actinomycetospora sp. OC33-EN06, a novel actinomycete isolated from wild orchid (Aerides multiflora).</title>
        <authorList>
            <person name="Suriyachadkun C."/>
        </authorList>
    </citation>
    <scope>NUCLEOTIDE SEQUENCE [LARGE SCALE GENOMIC DNA]</scope>
    <source>
        <strain evidence="5 6">OC33-EN06</strain>
    </source>
</reference>
<keyword evidence="6" id="KW-1185">Reference proteome</keyword>
<dbReference type="RefSeq" id="WP_337717278.1">
    <property type="nucleotide sequence ID" value="NZ_JBBEGL010000007.1"/>
</dbReference>
<dbReference type="Gene3D" id="3.40.309.10">
    <property type="entry name" value="Aldehyde Dehydrogenase, Chain A, domain 2"/>
    <property type="match status" value="1"/>
</dbReference>
<evidence type="ECO:0000256" key="1">
    <source>
        <dbReference type="ARBA" id="ARBA00023002"/>
    </source>
</evidence>
<dbReference type="Proteomes" id="UP001370100">
    <property type="component" value="Unassembled WGS sequence"/>
</dbReference>
<dbReference type="InterPro" id="IPR016163">
    <property type="entry name" value="Ald_DH_C"/>
</dbReference>
<evidence type="ECO:0000313" key="6">
    <source>
        <dbReference type="Proteomes" id="UP001370100"/>
    </source>
</evidence>
<dbReference type="GO" id="GO:0016491">
    <property type="term" value="F:oxidoreductase activity"/>
    <property type="evidence" value="ECO:0007669"/>
    <property type="project" value="UniProtKB-KW"/>
</dbReference>
<accession>A0ABU8NC86</accession>
<name>A0ABU8NC86_9PSEU</name>
<dbReference type="EMBL" id="JBBEGL010000007">
    <property type="protein sequence ID" value="MEJ2889574.1"/>
    <property type="molecule type" value="Genomic_DNA"/>
</dbReference>
<feature type="active site" evidence="2">
    <location>
        <position position="251"/>
    </location>
</feature>
<dbReference type="EC" id="1.2.1.-" evidence="5"/>
<gene>
    <name evidence="5" type="ORF">WCD41_24145</name>
</gene>
<proteinExistence type="inferred from homology"/>
<sequence length="478" mass="50225">MILDVHPAPLLERLVPSTSGDTFTVLDPSTGEPIAEVPRVDGAAVGAAVEEASRVLPGWAATAPRRRSEILAAAHELMLDELEPLAWLMSLEMGKTRADARAEVRYAAEFFRWFAEEAVRIGGELRTAPGGANRILTVHRPVGVTLLLTPWNFPAAMAARKLAPALAAGCTALLKPAEDTPLTALYLADLLARAGVPEGVVHVLTTDRPGELVERALADPRVRKLSFTGSTPVGRALLRQTAERIVNTSLELGGNAPFVVLDDADLDAAVEGAMIAKMRNGGQACTAANRFLVHTAVADDFAELLSARMAALVVGPGTDEATQLGPMVNARRRHDLATRVESAVGDGAKVHTGGAPLDRPGFFYPATVLSGVDREGVLSVDETFGPVAPIITIADDDDAVALANASEYGLAGYVYSRDLGRALAVGERLGVGMVGVNRGALSDPAAPFGGTKQSGLGREGGFEGIYEFLETTYLAADW</sequence>
<dbReference type="Gene3D" id="3.40.605.10">
    <property type="entry name" value="Aldehyde Dehydrogenase, Chain A, domain 1"/>
    <property type="match status" value="1"/>
</dbReference>
<dbReference type="InterPro" id="IPR015590">
    <property type="entry name" value="Aldehyde_DH_dom"/>
</dbReference>
<evidence type="ECO:0000313" key="5">
    <source>
        <dbReference type="EMBL" id="MEJ2889574.1"/>
    </source>
</evidence>
<dbReference type="CDD" id="cd07103">
    <property type="entry name" value="ALDH_F5_SSADH_GabD"/>
    <property type="match status" value="1"/>
</dbReference>
<keyword evidence="1 3" id="KW-0560">Oxidoreductase</keyword>
<dbReference type="PANTHER" id="PTHR43353:SF5">
    <property type="entry name" value="SUCCINATE-SEMIALDEHYDE DEHYDROGENASE, MITOCHONDRIAL"/>
    <property type="match status" value="1"/>
</dbReference>
<comment type="caution">
    <text evidence="5">The sequence shown here is derived from an EMBL/GenBank/DDBJ whole genome shotgun (WGS) entry which is preliminary data.</text>
</comment>
<dbReference type="InterPro" id="IPR050740">
    <property type="entry name" value="Aldehyde_DH_Superfamily"/>
</dbReference>
<evidence type="ECO:0000259" key="4">
    <source>
        <dbReference type="Pfam" id="PF00171"/>
    </source>
</evidence>
<organism evidence="5 6">
    <name type="scientific">Actinomycetospora aeridis</name>
    <dbReference type="NCBI Taxonomy" id="3129231"/>
    <lineage>
        <taxon>Bacteria</taxon>
        <taxon>Bacillati</taxon>
        <taxon>Actinomycetota</taxon>
        <taxon>Actinomycetes</taxon>
        <taxon>Pseudonocardiales</taxon>
        <taxon>Pseudonocardiaceae</taxon>
        <taxon>Actinomycetospora</taxon>
    </lineage>
</organism>